<name>A0A9W9KKK9_9EURO</name>
<dbReference type="PROSITE" id="PS50110">
    <property type="entry name" value="RESPONSE_REGULATORY"/>
    <property type="match status" value="1"/>
</dbReference>
<dbReference type="InterPro" id="IPR003661">
    <property type="entry name" value="HisK_dim/P_dom"/>
</dbReference>
<dbReference type="AlphaFoldDB" id="A0A9W9KKK9"/>
<evidence type="ECO:0000259" key="4">
    <source>
        <dbReference type="PROSITE" id="PS50109"/>
    </source>
</evidence>
<dbReference type="OrthoDB" id="303614at2759"/>
<evidence type="ECO:0000313" key="7">
    <source>
        <dbReference type="Proteomes" id="UP001149074"/>
    </source>
</evidence>
<feature type="compositionally biased region" description="Basic and acidic residues" evidence="3">
    <location>
        <begin position="345"/>
        <end position="365"/>
    </location>
</feature>
<dbReference type="PROSITE" id="PS50109">
    <property type="entry name" value="HIS_KIN"/>
    <property type="match status" value="1"/>
</dbReference>
<feature type="region of interest" description="Disordered" evidence="3">
    <location>
        <begin position="474"/>
        <end position="507"/>
    </location>
</feature>
<reference evidence="6" key="2">
    <citation type="journal article" date="2023" name="IMA Fungus">
        <title>Comparative genomic study of the Penicillium genus elucidates a diverse pangenome and 15 lateral gene transfer events.</title>
        <authorList>
            <person name="Petersen C."/>
            <person name="Sorensen T."/>
            <person name="Nielsen M.R."/>
            <person name="Sondergaard T.E."/>
            <person name="Sorensen J.L."/>
            <person name="Fitzpatrick D.A."/>
            <person name="Frisvad J.C."/>
            <person name="Nielsen K.L."/>
        </authorList>
    </citation>
    <scope>NUCLEOTIDE SEQUENCE</scope>
    <source>
        <strain evidence="6">IBT 30761</strain>
    </source>
</reference>
<dbReference type="PANTHER" id="PTHR43719">
    <property type="entry name" value="TWO-COMPONENT HISTIDINE KINASE"/>
    <property type="match status" value="1"/>
</dbReference>
<dbReference type="SUPFAM" id="SSF55781">
    <property type="entry name" value="GAF domain-like"/>
    <property type="match status" value="1"/>
</dbReference>
<dbReference type="GO" id="GO:0000155">
    <property type="term" value="F:phosphorelay sensor kinase activity"/>
    <property type="evidence" value="ECO:0007669"/>
    <property type="project" value="InterPro"/>
</dbReference>
<dbReference type="InterPro" id="IPR050956">
    <property type="entry name" value="2C_system_His_kinase"/>
</dbReference>
<feature type="compositionally biased region" description="Polar residues" evidence="3">
    <location>
        <begin position="38"/>
        <end position="50"/>
    </location>
</feature>
<dbReference type="PANTHER" id="PTHR43719:SF72">
    <property type="entry name" value="HISTIDINE KINASE_RESPONSE REGULATOR, PUTATIVE (AFU_ORTHOLOGUE AFUA_8G06140)-RELATED"/>
    <property type="match status" value="1"/>
</dbReference>
<dbReference type="SMART" id="SM00387">
    <property type="entry name" value="HATPase_c"/>
    <property type="match status" value="1"/>
</dbReference>
<keyword evidence="1 2" id="KW-0597">Phosphoprotein</keyword>
<evidence type="ECO:0000256" key="3">
    <source>
        <dbReference type="SAM" id="MobiDB-lite"/>
    </source>
</evidence>
<dbReference type="EMBL" id="JAPQKI010000003">
    <property type="protein sequence ID" value="KAJ5110204.1"/>
    <property type="molecule type" value="Genomic_DNA"/>
</dbReference>
<proteinExistence type="predicted"/>
<dbReference type="InterPro" id="IPR003594">
    <property type="entry name" value="HATPase_dom"/>
</dbReference>
<organism evidence="6 7">
    <name type="scientific">Penicillium argentinense</name>
    <dbReference type="NCBI Taxonomy" id="1131581"/>
    <lineage>
        <taxon>Eukaryota</taxon>
        <taxon>Fungi</taxon>
        <taxon>Dikarya</taxon>
        <taxon>Ascomycota</taxon>
        <taxon>Pezizomycotina</taxon>
        <taxon>Eurotiomycetes</taxon>
        <taxon>Eurotiomycetidae</taxon>
        <taxon>Eurotiales</taxon>
        <taxon>Aspergillaceae</taxon>
        <taxon>Penicillium</taxon>
    </lineage>
</organism>
<dbReference type="InterPro" id="IPR011006">
    <property type="entry name" value="CheY-like_superfamily"/>
</dbReference>
<feature type="compositionally biased region" description="Basic and acidic residues" evidence="3">
    <location>
        <begin position="9"/>
        <end position="30"/>
    </location>
</feature>
<dbReference type="InterPro" id="IPR036890">
    <property type="entry name" value="HATPase_C_sf"/>
</dbReference>
<evidence type="ECO:0000256" key="2">
    <source>
        <dbReference type="PROSITE-ProRule" id="PRU00169"/>
    </source>
</evidence>
<dbReference type="InterPro" id="IPR036097">
    <property type="entry name" value="HisK_dim/P_sf"/>
</dbReference>
<feature type="compositionally biased region" description="Low complexity" evidence="3">
    <location>
        <begin position="716"/>
        <end position="727"/>
    </location>
</feature>
<dbReference type="Pfam" id="PF02518">
    <property type="entry name" value="HATPase_c"/>
    <property type="match status" value="1"/>
</dbReference>
<dbReference type="SMART" id="SM00448">
    <property type="entry name" value="REC"/>
    <property type="match status" value="1"/>
</dbReference>
<dbReference type="PRINTS" id="PR00344">
    <property type="entry name" value="BCTRLSENSOR"/>
</dbReference>
<feature type="region of interest" description="Disordered" evidence="3">
    <location>
        <begin position="301"/>
        <end position="368"/>
    </location>
</feature>
<dbReference type="CDD" id="cd00082">
    <property type="entry name" value="HisKA"/>
    <property type="match status" value="1"/>
</dbReference>
<comment type="caution">
    <text evidence="6">The sequence shown here is derived from an EMBL/GenBank/DDBJ whole genome shotgun (WGS) entry which is preliminary data.</text>
</comment>
<sequence>MEPASPTNRQEDHAAGRRAREVYRYFRPERPAPIYKNASLSSSGTSQLDLSAQPDRLPEVQIQNYDAPAPSQTSAPQESREPTWAPLGALPESMVLGNSSSTLNSFAQLAALRLNVDRVFISVSDRDSQFIIAQAAQATRDNNKYDGLSDGVYTGCSTLDVSSWTMCKDTVALQPSNRETGEYNFIVSHDLSEDDRYKDLPMVKDDPKFRFYAGTPLTTDKNINLGCFFVLDTKTHHDFTDLEKETMGHMGMLIMDFLKVSRQASEGRRAARLSHGLNCFVEGGWSFADESQNPVLGAIKQKARAESSENPASASSTHRDQLSVQGSRSRSSGASSYRSASTNHNDAEPPQDDKAYPENTGEDKVQSTTWTFQRAANLIRESLELEGSDGVVFVEAGNAPLRESSSDSDASSAADTSKSASVLAISTQDNPNDKTSKSPVSRSIQYLHEDFLRRLLNRYNRGNIWCFHRDGMLSSSDGEDSGSSSRKSRGRERPSTLRNKAQKKRKATENTVLNRCFPGATQILFVPLWNSANSQWFGGFFCWNTVESNVFNPSVELSSLLGFGSSIMSECNRVESLIADRQKADFLGSISHELRSPLHGILAAAEMMQDTELVSYQSSLMDTIDACGRTLLDTMNQVLDYSKIVSLERQLRHLKKQKTFSPNRKHLRSLATHLDRYTPTDISVLAEEVVEGMCLGHAHSHKTASPSLPTDGTRITDTTNDSSTPSPQVDVDIDIAPNDWVYYTPPGALRRIIMNVFSNAMKYTTKGRVSLRLEVKDSSEPRQAQKRDQVTLTVSDTGKGISEGFLRGRLFVPFAQEDTLASGSGLGLSIVRSLLKSLEGSINVQSKPGEGTTVKVTLPLSRPEADDSDGVCRPVLPSSLRGREVVPNESNHLLAAYPGRKAAILGLEPEDAFKDQSWACISRYLTEWYGFNLVSASFEAPIDILLAEEMPSEEDLSKFSTISALLLLSNKGMSYDTKSVYWPSIINVVNVVNRPCGPHKLARFIRKGLQQSRELIIGSVPTSLAKRPKNTLIKEVNPIPDQSQPPPDKNSSTTHINPTPKMEKSDDPKNKREPRILVVEDNKINLNLMLTFLKKRKVPAFNSAENGQLAVAAVKEEQQGYDIIFMDISMPVMDGFEATRNIRAIERERNGKTKPAIIIALTGLSSSHNELDALESGMDFFLTKPVAFKHVTKILNEWSETGLQGQSQKVWAQITS</sequence>
<evidence type="ECO:0000313" key="6">
    <source>
        <dbReference type="EMBL" id="KAJ5110204.1"/>
    </source>
</evidence>
<protein>
    <submittedName>
        <fullName evidence="6">Uncharacterized protein</fullName>
    </submittedName>
</protein>
<dbReference type="Pfam" id="PF00072">
    <property type="entry name" value="Response_reg"/>
    <property type="match status" value="1"/>
</dbReference>
<feature type="region of interest" description="Disordered" evidence="3">
    <location>
        <begin position="1031"/>
        <end position="1076"/>
    </location>
</feature>
<dbReference type="GeneID" id="81354322"/>
<dbReference type="SUPFAM" id="SSF55874">
    <property type="entry name" value="ATPase domain of HSP90 chaperone/DNA topoisomerase II/histidine kinase"/>
    <property type="match status" value="1"/>
</dbReference>
<feature type="compositionally biased region" description="Basic and acidic residues" evidence="3">
    <location>
        <begin position="1061"/>
        <end position="1076"/>
    </location>
</feature>
<reference evidence="6" key="1">
    <citation type="submission" date="2022-11" db="EMBL/GenBank/DDBJ databases">
        <authorList>
            <person name="Petersen C."/>
        </authorList>
    </citation>
    <scope>NUCLEOTIDE SEQUENCE</scope>
    <source>
        <strain evidence="6">IBT 30761</strain>
    </source>
</reference>
<dbReference type="InterPro" id="IPR004358">
    <property type="entry name" value="Sig_transdc_His_kin-like_C"/>
</dbReference>
<feature type="region of interest" description="Disordered" evidence="3">
    <location>
        <begin position="699"/>
        <end position="730"/>
    </location>
</feature>
<dbReference type="Gene3D" id="3.40.50.2300">
    <property type="match status" value="1"/>
</dbReference>
<gene>
    <name evidence="6" type="ORF">N7532_002849</name>
</gene>
<dbReference type="Proteomes" id="UP001149074">
    <property type="component" value="Unassembled WGS sequence"/>
</dbReference>
<dbReference type="Gene3D" id="3.30.565.10">
    <property type="entry name" value="Histidine kinase-like ATPase, C-terminal domain"/>
    <property type="match status" value="1"/>
</dbReference>
<evidence type="ECO:0000256" key="1">
    <source>
        <dbReference type="ARBA" id="ARBA00022553"/>
    </source>
</evidence>
<dbReference type="FunFam" id="1.10.287.130:FF:000023">
    <property type="entry name" value="Sensor histidine kinase/response regulator, putative"/>
    <property type="match status" value="1"/>
</dbReference>
<feature type="modified residue" description="4-aspartylphosphate" evidence="2">
    <location>
        <position position="1127"/>
    </location>
</feature>
<dbReference type="RefSeq" id="XP_056478315.1">
    <property type="nucleotide sequence ID" value="XM_056615343.1"/>
</dbReference>
<accession>A0A9W9KKK9</accession>
<dbReference type="InterPro" id="IPR005467">
    <property type="entry name" value="His_kinase_dom"/>
</dbReference>
<feature type="compositionally biased region" description="Low complexity" evidence="3">
    <location>
        <begin position="326"/>
        <end position="341"/>
    </location>
</feature>
<dbReference type="SUPFAM" id="SSF52172">
    <property type="entry name" value="CheY-like"/>
    <property type="match status" value="1"/>
</dbReference>
<dbReference type="SMART" id="SM00388">
    <property type="entry name" value="HisKA"/>
    <property type="match status" value="1"/>
</dbReference>
<dbReference type="InterPro" id="IPR001789">
    <property type="entry name" value="Sig_transdc_resp-reg_receiver"/>
</dbReference>
<feature type="compositionally biased region" description="Polar residues" evidence="3">
    <location>
        <begin position="703"/>
        <end position="715"/>
    </location>
</feature>
<feature type="domain" description="Histidine kinase" evidence="4">
    <location>
        <begin position="589"/>
        <end position="862"/>
    </location>
</feature>
<evidence type="ECO:0000259" key="5">
    <source>
        <dbReference type="PROSITE" id="PS50110"/>
    </source>
</evidence>
<feature type="region of interest" description="Disordered" evidence="3">
    <location>
        <begin position="1"/>
        <end position="54"/>
    </location>
</feature>
<keyword evidence="7" id="KW-1185">Reference proteome</keyword>
<dbReference type="CDD" id="cd17546">
    <property type="entry name" value="REC_hyHK_CKI1_RcsC-like"/>
    <property type="match status" value="1"/>
</dbReference>
<dbReference type="SUPFAM" id="SSF47384">
    <property type="entry name" value="Homodimeric domain of signal transducing histidine kinase"/>
    <property type="match status" value="1"/>
</dbReference>
<dbReference type="Gene3D" id="1.10.287.130">
    <property type="match status" value="1"/>
</dbReference>
<dbReference type="Pfam" id="PF00512">
    <property type="entry name" value="HisKA"/>
    <property type="match status" value="1"/>
</dbReference>
<feature type="domain" description="Response regulatory" evidence="5">
    <location>
        <begin position="1075"/>
        <end position="1199"/>
    </location>
</feature>